<dbReference type="RefSeq" id="WP_237854881.1">
    <property type="nucleotide sequence ID" value="NZ_JAKLWS010000017.1"/>
</dbReference>
<keyword evidence="4" id="KW-1185">Reference proteome</keyword>
<feature type="region of interest" description="Disordered" evidence="1">
    <location>
        <begin position="80"/>
        <end position="103"/>
    </location>
</feature>
<accession>A0ABS9KFA4</accession>
<reference evidence="3" key="1">
    <citation type="submission" date="2022-01" db="EMBL/GenBank/DDBJ databases">
        <authorList>
            <person name="Wang Y."/>
        </authorList>
    </citation>
    <scope>NUCLEOTIDE SEQUENCE</scope>
    <source>
        <strain evidence="3">WB101</strain>
    </source>
</reference>
<gene>
    <name evidence="3" type="ORF">L6773_13155</name>
</gene>
<organism evidence="3 4">
    <name type="scientific">Rhodohalobacter sulfatireducens</name>
    <dbReference type="NCBI Taxonomy" id="2911366"/>
    <lineage>
        <taxon>Bacteria</taxon>
        <taxon>Pseudomonadati</taxon>
        <taxon>Balneolota</taxon>
        <taxon>Balneolia</taxon>
        <taxon>Balneolales</taxon>
        <taxon>Balneolaceae</taxon>
        <taxon>Rhodohalobacter</taxon>
    </lineage>
</organism>
<feature type="domain" description="GmrSD restriction endonucleases N-terminal" evidence="2">
    <location>
        <begin position="118"/>
        <end position="264"/>
    </location>
</feature>
<sequence>MEISLKTTDEREIDLRVIEGAETEAGQGYKLVDPLNGKSFLELLFNEEGYKIIESDPAIDIADPSLDQILTELLVELSPDESSIGSENSETDDEFEEERPYDPEKIRVEPKQFSLRQIYDMIKQDDIDLTPDFQRHLVWDNKRKSRLIESILLRIPLPMFYFAQDEDGYISVVDGLQRLSTIKEFMDNKLRLRDLEYLEDKCGGKYYNHESRPSIDQKYFRWFNMTQITVNVIDPSSPTKLKYDVFRRINTGGKPLNNQEIRNCLAGKSLRKLLHEMVNLDSFKLATGGSVKDVRMEAQELALRFILFHKKYTSDPSLSSYTGNINSELNSLTEELSKKGVELDHYVPLFDQSMKNAFYLFGKYSFRKNLLEHLKPSARRQLINKALFVSWSVLLSQYDIDQAKQNPRGSLVEPLAEKITNDEELYSYLTYGTNAKANTQAAFAAAEELISTLEL</sequence>
<dbReference type="Proteomes" id="UP001165366">
    <property type="component" value="Unassembled WGS sequence"/>
</dbReference>
<evidence type="ECO:0000256" key="1">
    <source>
        <dbReference type="SAM" id="MobiDB-lite"/>
    </source>
</evidence>
<comment type="caution">
    <text evidence="3">The sequence shown here is derived from an EMBL/GenBank/DDBJ whole genome shotgun (WGS) entry which is preliminary data.</text>
</comment>
<dbReference type="Pfam" id="PF03235">
    <property type="entry name" value="GmrSD_N"/>
    <property type="match status" value="1"/>
</dbReference>
<evidence type="ECO:0000259" key="2">
    <source>
        <dbReference type="Pfam" id="PF03235"/>
    </source>
</evidence>
<evidence type="ECO:0000313" key="3">
    <source>
        <dbReference type="EMBL" id="MCG2589521.1"/>
    </source>
</evidence>
<reference evidence="3" key="2">
    <citation type="submission" date="2024-05" db="EMBL/GenBank/DDBJ databases">
        <title>Rhodohalobacter halophilus gen. nov., sp. nov., a moderately halophilic member of the family Balneolaceae.</title>
        <authorList>
            <person name="Xia J."/>
        </authorList>
    </citation>
    <scope>NUCLEOTIDE SEQUENCE</scope>
    <source>
        <strain evidence="3">WB101</strain>
    </source>
</reference>
<dbReference type="InterPro" id="IPR004919">
    <property type="entry name" value="GmrSD_N"/>
</dbReference>
<dbReference type="PANTHER" id="PTHR39639:SF1">
    <property type="entry name" value="DUF262 DOMAIN-CONTAINING PROTEIN"/>
    <property type="match status" value="1"/>
</dbReference>
<evidence type="ECO:0000313" key="4">
    <source>
        <dbReference type="Proteomes" id="UP001165366"/>
    </source>
</evidence>
<proteinExistence type="predicted"/>
<protein>
    <submittedName>
        <fullName evidence="3">DUF262 domain-containing protein</fullName>
    </submittedName>
</protein>
<dbReference type="EMBL" id="JAKLWS010000017">
    <property type="protein sequence ID" value="MCG2589521.1"/>
    <property type="molecule type" value="Genomic_DNA"/>
</dbReference>
<dbReference type="PANTHER" id="PTHR39639">
    <property type="entry name" value="CHROMOSOME 16, WHOLE GENOME SHOTGUN SEQUENCE"/>
    <property type="match status" value="1"/>
</dbReference>
<name>A0ABS9KFA4_9BACT</name>